<feature type="repeat" description="ANK" evidence="3">
    <location>
        <begin position="212"/>
        <end position="244"/>
    </location>
</feature>
<organism evidence="5 6">
    <name type="scientific">Erinaceus europaeus</name>
    <name type="common">Western European hedgehog</name>
    <dbReference type="NCBI Taxonomy" id="9365"/>
    <lineage>
        <taxon>Eukaryota</taxon>
        <taxon>Metazoa</taxon>
        <taxon>Chordata</taxon>
        <taxon>Craniata</taxon>
        <taxon>Vertebrata</taxon>
        <taxon>Euteleostomi</taxon>
        <taxon>Mammalia</taxon>
        <taxon>Eutheria</taxon>
        <taxon>Laurasiatheria</taxon>
        <taxon>Eulipotyphla</taxon>
        <taxon>Erinaceidae</taxon>
        <taxon>Erinaceinae</taxon>
        <taxon>Erinaceus</taxon>
    </lineage>
</organism>
<name>A0ABM3Y1P9_ERIEU</name>
<sequence length="450" mass="48398">MGEGGLPPAFQLLLRACDQGDAETARRLLEPGAGEPAERGAEPEGGAEAAGSPVPVDCSDEAGDTALQFAAAGGHEPLVRFLLRRGASVNSRNHYGWSALMQAARFGHVSVAHLLLDHGADVNAQNRLGASVLAVASRGGHLGVVKLLLEAGASVDHHHHHHPSGEPPGAGDSRDELLDITALMAAVQHGHEAVVRLLMEWGADPNRAARTVGWSPLMLAALTGRLGVAQQLVERGGNPDHLSVLEKTAFEVAIDRKHRDLADYLDPLTTVRPKTDEEKRRPDIFHALKMGNFQLVKEIADEDPNHVNLVNGDGATPLMLAAVTGQLPLVQLLVERHADVDRQDSIHGWTALMQATYHGNKEIVKYLLNQGADVTLRAKNGYTAFDLVMLLSDPDTELVRLLASVCMQVNKDKGRPSHPPPLPHSKVRQPWTVPVLPDDKGGLKVCRFLS</sequence>
<dbReference type="RefSeq" id="XP_060054970.1">
    <property type="nucleotide sequence ID" value="XM_060198987.1"/>
</dbReference>
<keyword evidence="2 3" id="KW-0040">ANK repeat</keyword>
<keyword evidence="5" id="KW-1185">Reference proteome</keyword>
<dbReference type="InterPro" id="IPR002110">
    <property type="entry name" value="Ankyrin_rpt"/>
</dbReference>
<evidence type="ECO:0000256" key="3">
    <source>
        <dbReference type="PROSITE-ProRule" id="PRU00023"/>
    </source>
</evidence>
<feature type="repeat" description="ANK" evidence="3">
    <location>
        <begin position="347"/>
        <end position="379"/>
    </location>
</feature>
<dbReference type="PANTHER" id="PTHR23206">
    <property type="entry name" value="MASK PROTEIN"/>
    <property type="match status" value="1"/>
</dbReference>
<dbReference type="PROSITE" id="PS50297">
    <property type="entry name" value="ANK_REP_REGION"/>
    <property type="match status" value="7"/>
</dbReference>
<dbReference type="SUPFAM" id="SSF48403">
    <property type="entry name" value="Ankyrin repeat"/>
    <property type="match status" value="2"/>
</dbReference>
<dbReference type="Proteomes" id="UP001652624">
    <property type="component" value="Chromosome 10"/>
</dbReference>
<protein>
    <submittedName>
        <fullName evidence="6">Ankyrin repeat and SAM domain-containing protein 6</fullName>
    </submittedName>
</protein>
<accession>A0ABM3Y1P9</accession>
<dbReference type="Gene3D" id="1.25.40.20">
    <property type="entry name" value="Ankyrin repeat-containing domain"/>
    <property type="match status" value="3"/>
</dbReference>
<feature type="repeat" description="ANK" evidence="3">
    <location>
        <begin position="62"/>
        <end position="94"/>
    </location>
</feature>
<dbReference type="InterPro" id="IPR051631">
    <property type="entry name" value="Ankyrin-KH/SAM_domain"/>
</dbReference>
<feature type="repeat" description="ANK" evidence="3">
    <location>
        <begin position="178"/>
        <end position="210"/>
    </location>
</feature>
<dbReference type="SMART" id="SM00248">
    <property type="entry name" value="ANK"/>
    <property type="match status" value="9"/>
</dbReference>
<keyword evidence="1" id="KW-0677">Repeat</keyword>
<evidence type="ECO:0000256" key="4">
    <source>
        <dbReference type="SAM" id="MobiDB-lite"/>
    </source>
</evidence>
<reference evidence="6" key="1">
    <citation type="submission" date="2025-08" db="UniProtKB">
        <authorList>
            <consortium name="RefSeq"/>
        </authorList>
    </citation>
    <scope>IDENTIFICATION</scope>
</reference>
<dbReference type="Pfam" id="PF12796">
    <property type="entry name" value="Ank_2"/>
    <property type="match status" value="3"/>
</dbReference>
<evidence type="ECO:0000256" key="1">
    <source>
        <dbReference type="ARBA" id="ARBA00022737"/>
    </source>
</evidence>
<dbReference type="InterPro" id="IPR036770">
    <property type="entry name" value="Ankyrin_rpt-contain_sf"/>
</dbReference>
<dbReference type="PROSITE" id="PS50088">
    <property type="entry name" value="ANK_REPEAT"/>
    <property type="match status" value="7"/>
</dbReference>
<gene>
    <name evidence="6" type="primary">ANKS6</name>
</gene>
<dbReference type="GeneID" id="132540806"/>
<feature type="region of interest" description="Disordered" evidence="4">
    <location>
        <begin position="155"/>
        <end position="174"/>
    </location>
</feature>
<dbReference type="PANTHER" id="PTHR23206:SF5">
    <property type="entry name" value="ANKYRIN REPEAT AND KH DOMAIN-CONTAINING PROTEIN 1"/>
    <property type="match status" value="1"/>
</dbReference>
<proteinExistence type="predicted"/>
<feature type="repeat" description="ANK" evidence="3">
    <location>
        <begin position="95"/>
        <end position="127"/>
    </location>
</feature>
<feature type="repeat" description="ANK" evidence="3">
    <location>
        <begin position="313"/>
        <end position="345"/>
    </location>
</feature>
<feature type="repeat" description="ANK" evidence="3">
    <location>
        <begin position="128"/>
        <end position="160"/>
    </location>
</feature>
<dbReference type="PRINTS" id="PR01415">
    <property type="entry name" value="ANKYRIN"/>
</dbReference>
<evidence type="ECO:0000313" key="6">
    <source>
        <dbReference type="RefSeq" id="XP_060054970.1"/>
    </source>
</evidence>
<feature type="region of interest" description="Disordered" evidence="4">
    <location>
        <begin position="29"/>
        <end position="54"/>
    </location>
</feature>
<evidence type="ECO:0000313" key="5">
    <source>
        <dbReference type="Proteomes" id="UP001652624"/>
    </source>
</evidence>
<evidence type="ECO:0000256" key="2">
    <source>
        <dbReference type="ARBA" id="ARBA00023043"/>
    </source>
</evidence>
<dbReference type="Pfam" id="PF00023">
    <property type="entry name" value="Ank"/>
    <property type="match status" value="1"/>
</dbReference>